<keyword evidence="2" id="KW-1185">Reference proteome</keyword>
<evidence type="ECO:0000313" key="1">
    <source>
        <dbReference type="EMBL" id="KAJ8678566.1"/>
    </source>
</evidence>
<organism evidence="1 2">
    <name type="scientific">Eretmocerus hayati</name>
    <dbReference type="NCBI Taxonomy" id="131215"/>
    <lineage>
        <taxon>Eukaryota</taxon>
        <taxon>Metazoa</taxon>
        <taxon>Ecdysozoa</taxon>
        <taxon>Arthropoda</taxon>
        <taxon>Hexapoda</taxon>
        <taxon>Insecta</taxon>
        <taxon>Pterygota</taxon>
        <taxon>Neoptera</taxon>
        <taxon>Endopterygota</taxon>
        <taxon>Hymenoptera</taxon>
        <taxon>Apocrita</taxon>
        <taxon>Proctotrupomorpha</taxon>
        <taxon>Chalcidoidea</taxon>
        <taxon>Aphelinidae</taxon>
        <taxon>Aphelininae</taxon>
        <taxon>Eretmocerus</taxon>
    </lineage>
</organism>
<gene>
    <name evidence="1" type="ORF">QAD02_014353</name>
</gene>
<comment type="caution">
    <text evidence="1">The sequence shown here is derived from an EMBL/GenBank/DDBJ whole genome shotgun (WGS) entry which is preliminary data.</text>
</comment>
<sequence>MAQSRLEKVGTIYSRVTALLKTGAMKEENKPFWLDIYKAFPPKHEPRFDRPSSNAPIRQIFYSEDKIRAKFHNDFKTHSQINMLDSSRTSRTELFLEIYRRKERGGLSESEAYEKAVKEFLENVESDSVVENSREFPAEMVKKGSNKKEDTFVDLESMFTASDWKTDAQSEGESSKVPEEFRPVRLRLDNLGNDEKNKS</sequence>
<proteinExistence type="predicted"/>
<dbReference type="Proteomes" id="UP001239111">
    <property type="component" value="Chromosome 2"/>
</dbReference>
<name>A0ACC2P6R8_9HYME</name>
<evidence type="ECO:0000313" key="2">
    <source>
        <dbReference type="Proteomes" id="UP001239111"/>
    </source>
</evidence>
<accession>A0ACC2P6R8</accession>
<dbReference type="EMBL" id="CM056742">
    <property type="protein sequence ID" value="KAJ8678566.1"/>
    <property type="molecule type" value="Genomic_DNA"/>
</dbReference>
<protein>
    <submittedName>
        <fullName evidence="1">Uncharacterized protein</fullName>
    </submittedName>
</protein>
<reference evidence="1" key="1">
    <citation type="submission" date="2023-04" db="EMBL/GenBank/DDBJ databases">
        <title>A chromosome-level genome assembly of the parasitoid wasp Eretmocerus hayati.</title>
        <authorList>
            <person name="Zhong Y."/>
            <person name="Liu S."/>
            <person name="Liu Y."/>
        </authorList>
    </citation>
    <scope>NUCLEOTIDE SEQUENCE</scope>
    <source>
        <strain evidence="1">ZJU_SS_LIU_2023</strain>
    </source>
</reference>